<dbReference type="PANTHER" id="PTHR23189">
    <property type="entry name" value="RNA RECOGNITION MOTIF-CONTAINING"/>
    <property type="match status" value="1"/>
</dbReference>
<dbReference type="InterPro" id="IPR000504">
    <property type="entry name" value="RRM_dom"/>
</dbReference>
<gene>
    <name evidence="7" type="ORF">GBAR_LOCUS25074</name>
</gene>
<dbReference type="GO" id="GO:0003723">
    <property type="term" value="F:RNA binding"/>
    <property type="evidence" value="ECO:0007669"/>
    <property type="project" value="UniProtKB-UniRule"/>
</dbReference>
<dbReference type="Pfam" id="PF08075">
    <property type="entry name" value="NOPS"/>
    <property type="match status" value="1"/>
</dbReference>
<evidence type="ECO:0000313" key="8">
    <source>
        <dbReference type="Proteomes" id="UP001174909"/>
    </source>
</evidence>
<feature type="domain" description="RRM" evidence="6">
    <location>
        <begin position="95"/>
        <end position="167"/>
    </location>
</feature>
<feature type="compositionally biased region" description="Gly residues" evidence="5">
    <location>
        <begin position="1"/>
        <end position="16"/>
    </location>
</feature>
<reference evidence="7" key="1">
    <citation type="submission" date="2023-03" db="EMBL/GenBank/DDBJ databases">
        <authorList>
            <person name="Steffen K."/>
            <person name="Cardenas P."/>
        </authorList>
    </citation>
    <scope>NUCLEOTIDE SEQUENCE</scope>
</reference>
<comment type="caution">
    <text evidence="7">The sequence shown here is derived from an EMBL/GenBank/DDBJ whole genome shotgun (WGS) entry which is preliminary data.</text>
</comment>
<sequence length="465" mass="51498">MALRVGGGGGGRGGGGRGKKNRHSPYGRAGRVAGGGGGGSMSWNQQETGGKPQAEGNTPDGAPVAVAPGPQMTGEQANRPTLPPHPSMKKFTNRARLFFGNLPRDFSEDELKKMLSAHGEVQEIYHNREKNFGFARMAYRSEAEQVILHHNGQTIRNRDIKVRFAASSASIKVSNINPYVSNELLAESFSRFGDVEEAVVATDDRGKPLGYGIVDFARKGQAMSAIQQCRKEPFLLTKSPVPVVVTEMIRDNEEGLLEKELVKNNAYHFEREAPPRFPQPGSLEFDVAQRWKAFFDQERSERDKLEEKVRGMKSAIQNDMDTIKEQHQTLVLRQEIARHQLEQQRLGERLREQEERLKGLNAAQSSMGLLPSFPGPAPLFPPIMGDPTRPPDGEMPALMGHHPPLGPPLFNPPPLMGPGMGPWILLCEEVVIMSSNQSVRTMNHHQIRTEVWINQVPPSLVPIPF</sequence>
<evidence type="ECO:0000259" key="6">
    <source>
        <dbReference type="PROSITE" id="PS50102"/>
    </source>
</evidence>
<proteinExistence type="predicted"/>
<dbReference type="AlphaFoldDB" id="A0AA35TC87"/>
<dbReference type="PROSITE" id="PS50102">
    <property type="entry name" value="RRM"/>
    <property type="match status" value="2"/>
</dbReference>
<dbReference type="SMART" id="SM00360">
    <property type="entry name" value="RRM"/>
    <property type="match status" value="2"/>
</dbReference>
<evidence type="ECO:0000256" key="4">
    <source>
        <dbReference type="SAM" id="Coils"/>
    </source>
</evidence>
<dbReference type="InterPro" id="IPR012975">
    <property type="entry name" value="NOPS"/>
</dbReference>
<feature type="compositionally biased region" description="Low complexity" evidence="5">
    <location>
        <begin position="61"/>
        <end position="70"/>
    </location>
</feature>
<organism evidence="7 8">
    <name type="scientific">Geodia barretti</name>
    <name type="common">Barrett's horny sponge</name>
    <dbReference type="NCBI Taxonomy" id="519541"/>
    <lineage>
        <taxon>Eukaryota</taxon>
        <taxon>Metazoa</taxon>
        <taxon>Porifera</taxon>
        <taxon>Demospongiae</taxon>
        <taxon>Heteroscleromorpha</taxon>
        <taxon>Tetractinellida</taxon>
        <taxon>Astrophorina</taxon>
        <taxon>Geodiidae</taxon>
        <taxon>Geodia</taxon>
    </lineage>
</organism>
<dbReference type="Pfam" id="PF00076">
    <property type="entry name" value="RRM_1"/>
    <property type="match status" value="2"/>
</dbReference>
<dbReference type="FunFam" id="3.30.70.330:FF:000043">
    <property type="entry name" value="paraspeckle component 1 isoform X1"/>
    <property type="match status" value="1"/>
</dbReference>
<dbReference type="InterPro" id="IPR035979">
    <property type="entry name" value="RBD_domain_sf"/>
</dbReference>
<dbReference type="Gene3D" id="6.10.250.1170">
    <property type="match status" value="1"/>
</dbReference>
<feature type="coiled-coil region" evidence="4">
    <location>
        <begin position="295"/>
        <end position="363"/>
    </location>
</feature>
<evidence type="ECO:0000256" key="5">
    <source>
        <dbReference type="SAM" id="MobiDB-lite"/>
    </source>
</evidence>
<keyword evidence="1" id="KW-0677">Repeat</keyword>
<evidence type="ECO:0000256" key="1">
    <source>
        <dbReference type="ARBA" id="ARBA00022737"/>
    </source>
</evidence>
<dbReference type="EMBL" id="CASHTH010003463">
    <property type="protein sequence ID" value="CAI8045328.1"/>
    <property type="molecule type" value="Genomic_DNA"/>
</dbReference>
<feature type="domain" description="RRM" evidence="6">
    <location>
        <begin position="169"/>
        <end position="248"/>
    </location>
</feature>
<keyword evidence="2 3" id="KW-0694">RNA-binding</keyword>
<evidence type="ECO:0000313" key="7">
    <source>
        <dbReference type="EMBL" id="CAI8045328.1"/>
    </source>
</evidence>
<protein>
    <submittedName>
        <fullName evidence="7">Non-POU domain-containing octamer-binding protein</fullName>
    </submittedName>
</protein>
<evidence type="ECO:0000256" key="3">
    <source>
        <dbReference type="PROSITE-ProRule" id="PRU00176"/>
    </source>
</evidence>
<keyword evidence="4" id="KW-0175">Coiled coil</keyword>
<keyword evidence="8" id="KW-1185">Reference proteome</keyword>
<dbReference type="SUPFAM" id="SSF54928">
    <property type="entry name" value="RNA-binding domain, RBD"/>
    <property type="match status" value="1"/>
</dbReference>
<accession>A0AA35TC87</accession>
<dbReference type="Proteomes" id="UP001174909">
    <property type="component" value="Unassembled WGS sequence"/>
</dbReference>
<evidence type="ECO:0000256" key="2">
    <source>
        <dbReference type="ARBA" id="ARBA00022884"/>
    </source>
</evidence>
<feature type="region of interest" description="Disordered" evidence="5">
    <location>
        <begin position="1"/>
        <end position="86"/>
    </location>
</feature>
<dbReference type="Gene3D" id="3.30.70.330">
    <property type="match status" value="2"/>
</dbReference>
<name>A0AA35TC87_GEOBA</name>
<dbReference type="InterPro" id="IPR012677">
    <property type="entry name" value="Nucleotide-bd_a/b_plait_sf"/>
</dbReference>